<proteinExistence type="predicted"/>
<dbReference type="STRING" id="28128.HMPREF3226_00873"/>
<dbReference type="OrthoDB" id="915634at2"/>
<dbReference type="Pfam" id="PF03432">
    <property type="entry name" value="Relaxase"/>
    <property type="match status" value="1"/>
</dbReference>
<name>A0A133QEB9_9BACT</name>
<dbReference type="AlphaFoldDB" id="A0A133QEB9"/>
<protein>
    <submittedName>
        <fullName evidence="2">Relaxase/mobilization nuclease domain protein</fullName>
    </submittedName>
</protein>
<evidence type="ECO:0000313" key="2">
    <source>
        <dbReference type="EMBL" id="KXA41236.1"/>
    </source>
</evidence>
<keyword evidence="3" id="KW-1185">Reference proteome</keyword>
<dbReference type="InterPro" id="IPR005094">
    <property type="entry name" value="Endonuclease_MobA/VirD2"/>
</dbReference>
<dbReference type="EMBL" id="LRQG01000054">
    <property type="protein sequence ID" value="KXA41236.1"/>
    <property type="molecule type" value="Genomic_DNA"/>
</dbReference>
<dbReference type="RefSeq" id="WP_060940396.1">
    <property type="nucleotide sequence ID" value="NZ_KQ957212.1"/>
</dbReference>
<gene>
    <name evidence="2" type="ORF">HMPREF3226_00873</name>
</gene>
<dbReference type="PATRIC" id="fig|28128.5.peg.879"/>
<organism evidence="2 3">
    <name type="scientific">Prevotella corporis</name>
    <dbReference type="NCBI Taxonomy" id="28128"/>
    <lineage>
        <taxon>Bacteria</taxon>
        <taxon>Pseudomonadati</taxon>
        <taxon>Bacteroidota</taxon>
        <taxon>Bacteroidia</taxon>
        <taxon>Bacteroidales</taxon>
        <taxon>Prevotellaceae</taxon>
        <taxon>Prevotella</taxon>
    </lineage>
</organism>
<accession>A0A133QEB9</accession>
<evidence type="ECO:0000259" key="1">
    <source>
        <dbReference type="Pfam" id="PF03432"/>
    </source>
</evidence>
<feature type="domain" description="MobA/VirD2-like nuclease" evidence="1">
    <location>
        <begin position="17"/>
        <end position="151"/>
    </location>
</feature>
<sequence>MICKIKHGQDFQGCLDYITGKYDKDKKAKVIMHSEGIPLLDNKTVAQIFEAYATKGSNNIREPVGHYAYSFHKKDGNRATDELIRKIVREHLVLMGIKNTEFIMTRHYDTDHDHAHLMCSMVDRDGHVISTAYEKERNARICKYLTKKYGLYISAGKMNVNRDKLRGREKQKYQFYDKVMRCKAQSADWQQFDKALRAEGLKLRFHYNNVNGKLMGIVFTDGKYTFSGKQLDNELKLSALTEKFGDLKQITHDNVHDWYEDYRQQLHYINDRQGFKAIDHAYPDFDKLFPNGKLPSGGYTSTDDLLSHLLLEYQTDFQAEHENSKDSKTSFVGLELLYDLLLMPYAQPLSIGGGGGGNNRGWRDLDDEDKEKYRFRFNYSHSNKPQFKRKR</sequence>
<reference evidence="3" key="1">
    <citation type="submission" date="2016-01" db="EMBL/GenBank/DDBJ databases">
        <authorList>
            <person name="Mitreva M."/>
            <person name="Pepin K.H."/>
            <person name="Mihindukulasuriya K.A."/>
            <person name="Fulton R."/>
            <person name="Fronick C."/>
            <person name="O'Laughlin M."/>
            <person name="Miner T."/>
            <person name="Herter B."/>
            <person name="Rosa B.A."/>
            <person name="Cordes M."/>
            <person name="Tomlinson C."/>
            <person name="Wollam A."/>
            <person name="Palsikar V.B."/>
            <person name="Mardis E.R."/>
            <person name="Wilson R.K."/>
        </authorList>
    </citation>
    <scope>NUCLEOTIDE SEQUENCE [LARGE SCALE GENOMIC DNA]</scope>
    <source>
        <strain evidence="3">MJR7716</strain>
    </source>
</reference>
<comment type="caution">
    <text evidence="2">The sequence shown here is derived from an EMBL/GenBank/DDBJ whole genome shotgun (WGS) entry which is preliminary data.</text>
</comment>
<dbReference type="Proteomes" id="UP000070533">
    <property type="component" value="Unassembled WGS sequence"/>
</dbReference>
<evidence type="ECO:0000313" key="3">
    <source>
        <dbReference type="Proteomes" id="UP000070533"/>
    </source>
</evidence>